<evidence type="ECO:0000313" key="8">
    <source>
        <dbReference type="RefSeq" id="XP_013387238.1"/>
    </source>
</evidence>
<protein>
    <submittedName>
        <fullName evidence="8">Betaine--homocysteine S-methyltransferase 1</fullName>
    </submittedName>
</protein>
<evidence type="ECO:0000256" key="4">
    <source>
        <dbReference type="PIRSR" id="PIRSR037505-2"/>
    </source>
</evidence>
<dbReference type="GeneID" id="106156503"/>
<dbReference type="KEGG" id="lak:106156503"/>
<dbReference type="Proteomes" id="UP000085678">
    <property type="component" value="Unplaced"/>
</dbReference>
<dbReference type="GO" id="GO:0008168">
    <property type="term" value="F:methyltransferase activity"/>
    <property type="evidence" value="ECO:0007669"/>
    <property type="project" value="UniProtKB-UniRule"/>
</dbReference>
<organism evidence="7 8">
    <name type="scientific">Lingula anatina</name>
    <name type="common">Brachiopod</name>
    <name type="synonym">Lingula unguis</name>
    <dbReference type="NCBI Taxonomy" id="7574"/>
    <lineage>
        <taxon>Eukaryota</taxon>
        <taxon>Metazoa</taxon>
        <taxon>Spiralia</taxon>
        <taxon>Lophotrochozoa</taxon>
        <taxon>Brachiopoda</taxon>
        <taxon>Linguliformea</taxon>
        <taxon>Lingulata</taxon>
        <taxon>Lingulida</taxon>
        <taxon>Linguloidea</taxon>
        <taxon>Lingulidae</taxon>
        <taxon>Lingula</taxon>
    </lineage>
</organism>
<evidence type="ECO:0000256" key="3">
    <source>
        <dbReference type="ARBA" id="ARBA00034478"/>
    </source>
</evidence>
<keyword evidence="4 5" id="KW-0479">Metal-binding</keyword>
<dbReference type="InterPro" id="IPR003726">
    <property type="entry name" value="HCY_dom"/>
</dbReference>
<dbReference type="RefSeq" id="XP_013387238.1">
    <property type="nucleotide sequence ID" value="XM_013531784.2"/>
</dbReference>
<feature type="binding site" evidence="4 5">
    <location>
        <position position="296"/>
    </location>
    <ligand>
        <name>Zn(2+)</name>
        <dbReference type="ChEBI" id="CHEBI:29105"/>
    </ligand>
</feature>
<reference evidence="8" key="1">
    <citation type="submission" date="2025-08" db="UniProtKB">
        <authorList>
            <consortium name="RefSeq"/>
        </authorList>
    </citation>
    <scope>IDENTIFICATION</scope>
    <source>
        <tissue evidence="8">Gonads</tissue>
    </source>
</reference>
<keyword evidence="4 5" id="KW-0862">Zinc</keyword>
<feature type="binding site" evidence="4 5">
    <location>
        <position position="297"/>
    </location>
    <ligand>
        <name>Zn(2+)</name>
        <dbReference type="ChEBI" id="CHEBI:29105"/>
    </ligand>
</feature>
<keyword evidence="1 5" id="KW-0489">Methyltransferase</keyword>
<sequence length="339" mass="37788">MAERKTKRGLVERLQAGENILVAEGYLFELERRGYLEAGEFVPEVVLENPDVVRQIQKEFVHAGSDVVLAFTYFGYREKLKRIGREEDLEKLNRTALKMAREVADESGTLMAGNISNSTIYDPDNPEVNAYVKEMFKEQVVWAVEEGADYIVGETYRHFGEAMLALEAIKEFGQGVPAVITMVAYKDKSVEGVPIPEAMRRLQDAGAAVVGLNCGRGPATTIPMMREIKKACKGAVGCLPVCYRTTPDKPVMQAFYNPDNDSNPYYDLPAWLCSRSQIGEYAAQAREIGIQYIGLCCGNAPHYFRIVAETYGRRPPASRYSSSAKTVLQNNPVFEPLKS</sequence>
<comment type="pathway">
    <text evidence="3">Amino-acid biosynthesis; L-methionine biosynthesis via de novo pathway.</text>
</comment>
<dbReference type="AlphaFoldDB" id="A0A1S3HMC6"/>
<dbReference type="PIRSF" id="PIRSF037505">
    <property type="entry name" value="Betaine_HMT"/>
    <property type="match status" value="1"/>
</dbReference>
<evidence type="ECO:0000256" key="5">
    <source>
        <dbReference type="PROSITE-ProRule" id="PRU00333"/>
    </source>
</evidence>
<dbReference type="GO" id="GO:0008270">
    <property type="term" value="F:zinc ion binding"/>
    <property type="evidence" value="ECO:0007669"/>
    <property type="project" value="InterPro"/>
</dbReference>
<dbReference type="OrthoDB" id="261426at2759"/>
<feature type="binding site" evidence="4 5">
    <location>
        <position position="214"/>
    </location>
    <ligand>
        <name>Zn(2+)</name>
        <dbReference type="ChEBI" id="CHEBI:29105"/>
    </ligand>
</feature>
<dbReference type="FunCoup" id="A0A1S3HMC6">
    <property type="interactions" value="120"/>
</dbReference>
<dbReference type="CDD" id="cd00945">
    <property type="entry name" value="Aldolase_Class_I"/>
    <property type="match status" value="1"/>
</dbReference>
<dbReference type="PANTHER" id="PTHR11103:SF18">
    <property type="entry name" value="SLR1189 PROTEIN"/>
    <property type="match status" value="1"/>
</dbReference>
<dbReference type="STRING" id="7574.A0A1S3HMC6"/>
<proteinExistence type="predicted"/>
<accession>A0A1S3HMC6</accession>
<dbReference type="GO" id="GO:0009086">
    <property type="term" value="P:methionine biosynthetic process"/>
    <property type="evidence" value="ECO:0007669"/>
    <property type="project" value="InterPro"/>
</dbReference>
<comment type="cofactor">
    <cofactor evidence="4">
        <name>Zn(2+)</name>
        <dbReference type="ChEBI" id="CHEBI:29105"/>
    </cofactor>
    <text evidence="4">Binds 1 zinc ion per subunit.</text>
</comment>
<keyword evidence="2 5" id="KW-0808">Transferase</keyword>
<dbReference type="Pfam" id="PF02574">
    <property type="entry name" value="S-methyl_trans"/>
    <property type="match status" value="1"/>
</dbReference>
<dbReference type="Gene3D" id="3.20.20.330">
    <property type="entry name" value="Homocysteine-binding-like domain"/>
    <property type="match status" value="1"/>
</dbReference>
<name>A0A1S3HMC6_LINAN</name>
<gene>
    <name evidence="8" type="primary">LOC106156503</name>
</gene>
<evidence type="ECO:0000256" key="2">
    <source>
        <dbReference type="ARBA" id="ARBA00022679"/>
    </source>
</evidence>
<dbReference type="PROSITE" id="PS50970">
    <property type="entry name" value="HCY"/>
    <property type="match status" value="1"/>
</dbReference>
<evidence type="ECO:0000313" key="7">
    <source>
        <dbReference type="Proteomes" id="UP000085678"/>
    </source>
</evidence>
<dbReference type="InterPro" id="IPR036589">
    <property type="entry name" value="HCY_dom_sf"/>
</dbReference>
<dbReference type="InterPro" id="IPR017226">
    <property type="entry name" value="BHMT-like"/>
</dbReference>
<dbReference type="GO" id="GO:0032259">
    <property type="term" value="P:methylation"/>
    <property type="evidence" value="ECO:0007669"/>
    <property type="project" value="UniProtKB-KW"/>
</dbReference>
<evidence type="ECO:0000256" key="1">
    <source>
        <dbReference type="ARBA" id="ARBA00022603"/>
    </source>
</evidence>
<keyword evidence="7" id="KW-1185">Reference proteome</keyword>
<feature type="domain" description="Hcy-binding" evidence="6">
    <location>
        <begin position="8"/>
        <end position="311"/>
    </location>
</feature>
<dbReference type="SUPFAM" id="SSF82282">
    <property type="entry name" value="Homocysteine S-methyltransferase"/>
    <property type="match status" value="1"/>
</dbReference>
<dbReference type="PANTHER" id="PTHR11103">
    <property type="entry name" value="SLR1189 PROTEIN"/>
    <property type="match status" value="1"/>
</dbReference>
<dbReference type="UniPathway" id="UPA00051">
    <property type="reaction ID" value="UER00083"/>
</dbReference>
<dbReference type="InParanoid" id="A0A1S3HMC6"/>
<evidence type="ECO:0000259" key="6">
    <source>
        <dbReference type="PROSITE" id="PS50970"/>
    </source>
</evidence>